<organism evidence="3 4">
    <name type="scientific">Perspicuibacillus lycopersici</name>
    <dbReference type="NCBI Taxonomy" id="1325689"/>
    <lineage>
        <taxon>Bacteria</taxon>
        <taxon>Bacillati</taxon>
        <taxon>Bacillota</taxon>
        <taxon>Bacilli</taxon>
        <taxon>Bacillales</taxon>
        <taxon>Bacillaceae</taxon>
        <taxon>Perspicuibacillus</taxon>
    </lineage>
</organism>
<evidence type="ECO:0000259" key="2">
    <source>
        <dbReference type="Pfam" id="PF13828"/>
    </source>
</evidence>
<keyword evidence="4" id="KW-1185">Reference proteome</keyword>
<evidence type="ECO:0000256" key="1">
    <source>
        <dbReference type="SAM" id="Phobius"/>
    </source>
</evidence>
<evidence type="ECO:0000313" key="3">
    <source>
        <dbReference type="EMBL" id="MCU9613163.1"/>
    </source>
</evidence>
<comment type="caution">
    <text evidence="3">The sequence shown here is derived from an EMBL/GenBank/DDBJ whole genome shotgun (WGS) entry which is preliminary data.</text>
</comment>
<name>A0AAE3IRB9_9BACI</name>
<feature type="domain" description="DUF4190" evidence="2">
    <location>
        <begin position="20"/>
        <end position="81"/>
    </location>
</feature>
<proteinExistence type="predicted"/>
<dbReference type="InterPro" id="IPR025241">
    <property type="entry name" value="DUF4190"/>
</dbReference>
<dbReference type="Pfam" id="PF13828">
    <property type="entry name" value="DUF4190"/>
    <property type="match status" value="1"/>
</dbReference>
<feature type="transmembrane region" description="Helical" evidence="1">
    <location>
        <begin position="20"/>
        <end position="47"/>
    </location>
</feature>
<evidence type="ECO:0000313" key="4">
    <source>
        <dbReference type="Proteomes" id="UP001209318"/>
    </source>
</evidence>
<keyword evidence="1" id="KW-0472">Membrane</keyword>
<sequence length="100" mass="10585">MDGQYDNHQYPQYRPTSGNAIAALVLGILSLIIPYIGLVLGIIGIVLARKALREIQQQNLNGKGMAVAGLTTSIIGCAIYGFIIVVFTILGGIAASFSTY</sequence>
<keyword evidence="1" id="KW-1133">Transmembrane helix</keyword>
<protein>
    <submittedName>
        <fullName evidence="3">DUF4190 domain-containing protein</fullName>
    </submittedName>
</protein>
<dbReference type="AlphaFoldDB" id="A0AAE3IRB9"/>
<reference evidence="3" key="1">
    <citation type="submission" date="2022-10" db="EMBL/GenBank/DDBJ databases">
        <title>Description of Fervidibacillus gen. nov. in the family Fervidibacillaceae fam. nov. with two species, Fervidibacillus albus sp. nov., and Fervidibacillus halotolerans sp. nov., isolated from tidal flat sediments.</title>
        <authorList>
            <person name="Kwon K.K."/>
            <person name="Yang S.-H."/>
        </authorList>
    </citation>
    <scope>NUCLEOTIDE SEQUENCE</scope>
    <source>
        <strain evidence="3">JCM 19140</strain>
    </source>
</reference>
<keyword evidence="1" id="KW-0812">Transmembrane</keyword>
<accession>A0AAE3IRB9</accession>
<dbReference type="RefSeq" id="WP_263072376.1">
    <property type="nucleotide sequence ID" value="NZ_JAOUSF010000002.1"/>
</dbReference>
<feature type="transmembrane region" description="Helical" evidence="1">
    <location>
        <begin position="67"/>
        <end position="97"/>
    </location>
</feature>
<dbReference type="EMBL" id="JAOUSF010000002">
    <property type="protein sequence ID" value="MCU9613163.1"/>
    <property type="molecule type" value="Genomic_DNA"/>
</dbReference>
<gene>
    <name evidence="3" type="ORF">OEV98_06310</name>
</gene>
<dbReference type="Proteomes" id="UP001209318">
    <property type="component" value="Unassembled WGS sequence"/>
</dbReference>